<organism evidence="1 2">
    <name type="scientific">Paenibacillus lutimineralis</name>
    <dbReference type="NCBI Taxonomy" id="2707005"/>
    <lineage>
        <taxon>Bacteria</taxon>
        <taxon>Bacillati</taxon>
        <taxon>Bacillota</taxon>
        <taxon>Bacilli</taxon>
        <taxon>Bacillales</taxon>
        <taxon>Paenibacillaceae</taxon>
        <taxon>Paenibacillus</taxon>
    </lineage>
</organism>
<sequence>MGSGVFVSKNGRVSKAIGIQPKEALLFAPPKKNSSQILEEQRIAVKRNSKQIKDRFAQATKRA</sequence>
<proteinExistence type="predicted"/>
<accession>A0A3Q9I9R2</accession>
<dbReference type="Proteomes" id="UP000270678">
    <property type="component" value="Chromosome"/>
</dbReference>
<dbReference type="KEGG" id="plut:EI981_16010"/>
<dbReference type="AlphaFoldDB" id="A0A3Q9I9R2"/>
<name>A0A3Q9I9R2_9BACL</name>
<gene>
    <name evidence="1" type="ORF">EI981_16010</name>
</gene>
<dbReference type="EMBL" id="CP034346">
    <property type="protein sequence ID" value="AZS15791.1"/>
    <property type="molecule type" value="Genomic_DNA"/>
</dbReference>
<dbReference type="OrthoDB" id="2642166at2"/>
<protein>
    <submittedName>
        <fullName evidence="1">Uncharacterized protein</fullName>
    </submittedName>
</protein>
<dbReference type="RefSeq" id="WP_126999782.1">
    <property type="nucleotide sequence ID" value="NZ_CP034346.1"/>
</dbReference>
<keyword evidence="2" id="KW-1185">Reference proteome</keyword>
<evidence type="ECO:0000313" key="2">
    <source>
        <dbReference type="Proteomes" id="UP000270678"/>
    </source>
</evidence>
<reference evidence="2" key="1">
    <citation type="submission" date="2018-12" db="EMBL/GenBank/DDBJ databases">
        <title>Complete genome sequence of Paenibacillus sp. MBLB1234.</title>
        <authorList>
            <person name="Nam Y.-D."/>
            <person name="Kang J."/>
            <person name="Chung W.-H."/>
            <person name="Park Y.S."/>
        </authorList>
    </citation>
    <scope>NUCLEOTIDE SEQUENCE [LARGE SCALE GENOMIC DNA]</scope>
    <source>
        <strain evidence="2">MBLB1234</strain>
    </source>
</reference>
<evidence type="ECO:0000313" key="1">
    <source>
        <dbReference type="EMBL" id="AZS15791.1"/>
    </source>
</evidence>